<dbReference type="KEGG" id="kpd:CW740_01660"/>
<dbReference type="AlphaFoldDB" id="A0A2K9A2C0"/>
<dbReference type="EMBL" id="CP025120">
    <property type="protein sequence ID" value="AUD78015.1"/>
    <property type="molecule type" value="Genomic_DNA"/>
</dbReference>
<evidence type="ECO:0000313" key="2">
    <source>
        <dbReference type="Proteomes" id="UP000232693"/>
    </source>
</evidence>
<keyword evidence="2" id="KW-1185">Reference proteome</keyword>
<proteinExistence type="predicted"/>
<gene>
    <name evidence="1" type="ORF">CW740_01660</name>
</gene>
<evidence type="ECO:0000313" key="1">
    <source>
        <dbReference type="EMBL" id="AUD78015.1"/>
    </source>
</evidence>
<organism evidence="1 2">
    <name type="scientific">Kangiella profundi</name>
    <dbReference type="NCBI Taxonomy" id="1561924"/>
    <lineage>
        <taxon>Bacteria</taxon>
        <taxon>Pseudomonadati</taxon>
        <taxon>Pseudomonadota</taxon>
        <taxon>Gammaproteobacteria</taxon>
        <taxon>Kangiellales</taxon>
        <taxon>Kangiellaceae</taxon>
        <taxon>Kangiella</taxon>
    </lineage>
</organism>
<protein>
    <submittedName>
        <fullName evidence="1">Uncharacterized protein</fullName>
    </submittedName>
</protein>
<dbReference type="OrthoDB" id="5698467at2"/>
<accession>A0A2K9A2C0</accession>
<name>A0A2K9A2C0_9GAMM</name>
<dbReference type="RefSeq" id="WP_106645924.1">
    <property type="nucleotide sequence ID" value="NZ_BMGO01000001.1"/>
</dbReference>
<dbReference type="Proteomes" id="UP000232693">
    <property type="component" value="Chromosome"/>
</dbReference>
<sequence length="254" mass="27501">MKQNHLMTKKSAVLGAVLSALTFASLPTIASMNDSKGIESLAKEAQHIVQGKVVNIDYKDSVEGIPHTFVTYQIEDDFQGRQNGRQVTLRFIGGIKKVSDTQYDVLEVSNVPEFNLGEENILMLAEKDDGQCPLVRCSEGFFKVKSGEVFTESGKPVQIGKAAEKAQRPVMMDDEQGEIAGKTLPAQAQAKGASVQQFKKAVQSAMKGKPAKEIKSANIAQRFSAAMPVAMPAPAVPARAKQSDQVIIDDVDHQ</sequence>
<reference evidence="1 2" key="1">
    <citation type="submission" date="2017-12" db="EMBL/GenBank/DDBJ databases">
        <title>Kangiella profundi FT102 completed genome.</title>
        <authorList>
            <person name="Xu J."/>
            <person name="Wang J."/>
            <person name="Lu Y."/>
        </authorList>
    </citation>
    <scope>NUCLEOTIDE SEQUENCE [LARGE SCALE GENOMIC DNA]</scope>
    <source>
        <strain evidence="1 2">FT102</strain>
    </source>
</reference>